<name>A0AAV1C132_OLDCO</name>
<protein>
    <submittedName>
        <fullName evidence="3">OLC1v1023202C1</fullName>
    </submittedName>
</protein>
<dbReference type="Pfam" id="PF00646">
    <property type="entry name" value="F-box"/>
    <property type="match status" value="1"/>
</dbReference>
<dbReference type="PANTHER" id="PTHR31111:SF138">
    <property type="entry name" value="F-BOX ASSOCIATED DOMAIN-CONTAINING PROTEIN"/>
    <property type="match status" value="1"/>
</dbReference>
<dbReference type="NCBIfam" id="TIGR01640">
    <property type="entry name" value="F_box_assoc_1"/>
    <property type="match status" value="1"/>
</dbReference>
<dbReference type="InterPro" id="IPR001810">
    <property type="entry name" value="F-box_dom"/>
</dbReference>
<evidence type="ECO:0000259" key="1">
    <source>
        <dbReference type="Pfam" id="PF00646"/>
    </source>
</evidence>
<accession>A0AAV1C132</accession>
<dbReference type="Pfam" id="PF08268">
    <property type="entry name" value="FBA_3"/>
    <property type="match status" value="1"/>
</dbReference>
<dbReference type="PANTHER" id="PTHR31111">
    <property type="entry name" value="BNAA05G37150D PROTEIN-RELATED"/>
    <property type="match status" value="1"/>
</dbReference>
<sequence>MLSEDLIWEIIKDFPVKELMRFKCVCRTWLSVITNPLFTRAYPGGSRGLIHIDPSSWANLRCCNYLHRMTFNGGGGGGNSAITITPEIVLNHIVWAGHWVRWKGYTNIVEGLICFYRDQYSWLYNITTREMVQLPDSTKHAEEEEDKYHFGFDPVNKLYKLLRIMYPNNIVEILAIGKDLSWRTVSHPPDDDHQVIESQSVCLDGVLCWMDGYGRRITAFDLVTEKFIFIPPPDHDDDKLPRESCRSSWKLMNFGQSIALTKPGFLSHIMRYCRGGDFWVEVVPEVRDLSDVIYGMALGELPSGKMLIYNHWLHCPPTLYIFDQSKREWEENEVTKLTWEQFRSYGCRDLRFENWFYFEENIISLTQLTSSNRKVLIGSYFDDDDDEFLLM</sequence>
<keyword evidence="4" id="KW-1185">Reference proteome</keyword>
<dbReference type="SUPFAM" id="SSF50965">
    <property type="entry name" value="Galactose oxidase, central domain"/>
    <property type="match status" value="1"/>
</dbReference>
<gene>
    <name evidence="3" type="ORF">OLC1_LOCUS1274</name>
</gene>
<feature type="domain" description="F-box" evidence="1">
    <location>
        <begin position="2"/>
        <end position="39"/>
    </location>
</feature>
<dbReference type="EMBL" id="OX459118">
    <property type="protein sequence ID" value="CAI9088778.1"/>
    <property type="molecule type" value="Genomic_DNA"/>
</dbReference>
<dbReference type="InterPro" id="IPR036047">
    <property type="entry name" value="F-box-like_dom_sf"/>
</dbReference>
<feature type="domain" description="F-box associated beta-propeller type 3" evidence="2">
    <location>
        <begin position="105"/>
        <end position="279"/>
    </location>
</feature>
<evidence type="ECO:0000259" key="2">
    <source>
        <dbReference type="Pfam" id="PF08268"/>
    </source>
</evidence>
<dbReference type="InterPro" id="IPR011043">
    <property type="entry name" value="Gal_Oxase/kelch_b-propeller"/>
</dbReference>
<evidence type="ECO:0000313" key="4">
    <source>
        <dbReference type="Proteomes" id="UP001161247"/>
    </source>
</evidence>
<reference evidence="3" key="1">
    <citation type="submission" date="2023-03" db="EMBL/GenBank/DDBJ databases">
        <authorList>
            <person name="Julca I."/>
        </authorList>
    </citation>
    <scope>NUCLEOTIDE SEQUENCE</scope>
</reference>
<proteinExistence type="predicted"/>
<dbReference type="InterPro" id="IPR013187">
    <property type="entry name" value="F-box-assoc_dom_typ3"/>
</dbReference>
<dbReference type="Proteomes" id="UP001161247">
    <property type="component" value="Chromosome 1"/>
</dbReference>
<dbReference type="AlphaFoldDB" id="A0AAV1C132"/>
<organism evidence="3 4">
    <name type="scientific">Oldenlandia corymbosa var. corymbosa</name>
    <dbReference type="NCBI Taxonomy" id="529605"/>
    <lineage>
        <taxon>Eukaryota</taxon>
        <taxon>Viridiplantae</taxon>
        <taxon>Streptophyta</taxon>
        <taxon>Embryophyta</taxon>
        <taxon>Tracheophyta</taxon>
        <taxon>Spermatophyta</taxon>
        <taxon>Magnoliopsida</taxon>
        <taxon>eudicotyledons</taxon>
        <taxon>Gunneridae</taxon>
        <taxon>Pentapetalae</taxon>
        <taxon>asterids</taxon>
        <taxon>lamiids</taxon>
        <taxon>Gentianales</taxon>
        <taxon>Rubiaceae</taxon>
        <taxon>Rubioideae</taxon>
        <taxon>Spermacoceae</taxon>
        <taxon>Hedyotis-Oldenlandia complex</taxon>
        <taxon>Oldenlandia</taxon>
    </lineage>
</organism>
<dbReference type="SUPFAM" id="SSF81383">
    <property type="entry name" value="F-box domain"/>
    <property type="match status" value="1"/>
</dbReference>
<evidence type="ECO:0000313" key="3">
    <source>
        <dbReference type="EMBL" id="CAI9088778.1"/>
    </source>
</evidence>
<dbReference type="Gene3D" id="1.20.1280.50">
    <property type="match status" value="1"/>
</dbReference>
<dbReference type="InterPro" id="IPR017451">
    <property type="entry name" value="F-box-assoc_interact_dom"/>
</dbReference>